<reference evidence="4 5" key="1">
    <citation type="submission" date="2024-03" db="EMBL/GenBank/DDBJ databases">
        <title>Draft genome sequence of Klenkia sp. LSe6-5.</title>
        <authorList>
            <person name="Duangmal K."/>
            <person name="Chantavorakit T."/>
        </authorList>
    </citation>
    <scope>NUCLEOTIDE SEQUENCE [LARGE SCALE GENOMIC DNA]</scope>
    <source>
        <strain evidence="4 5">LSe6-5</strain>
    </source>
</reference>
<evidence type="ECO:0000256" key="2">
    <source>
        <dbReference type="ARBA" id="ARBA00022801"/>
    </source>
</evidence>
<keyword evidence="2" id="KW-0378">Hydrolase</keyword>
<evidence type="ECO:0000259" key="3">
    <source>
        <dbReference type="SMART" id="SM00910"/>
    </source>
</evidence>
<keyword evidence="5" id="KW-1185">Reference proteome</keyword>
<organism evidence="4 5">
    <name type="scientific">Klenkia sesuvii</name>
    <dbReference type="NCBI Taxonomy" id="3103137"/>
    <lineage>
        <taxon>Bacteria</taxon>
        <taxon>Bacillati</taxon>
        <taxon>Actinomycetota</taxon>
        <taxon>Actinomycetes</taxon>
        <taxon>Geodermatophilales</taxon>
        <taxon>Geodermatophilaceae</taxon>
        <taxon>Klenkia</taxon>
    </lineage>
</organism>
<dbReference type="Proteomes" id="UP001361570">
    <property type="component" value="Unassembled WGS sequence"/>
</dbReference>
<comment type="caution">
    <text evidence="4">The sequence shown here is derived from an EMBL/GenBank/DDBJ whole genome shotgun (WGS) entry which is preliminary data.</text>
</comment>
<accession>A0ABU8DX61</accession>
<feature type="domain" description="HIRAN" evidence="3">
    <location>
        <begin position="140"/>
        <end position="237"/>
    </location>
</feature>
<dbReference type="InterPro" id="IPR014905">
    <property type="entry name" value="HIRAN"/>
</dbReference>
<dbReference type="Pfam" id="PF08797">
    <property type="entry name" value="HIRAN"/>
    <property type="match status" value="1"/>
</dbReference>
<gene>
    <name evidence="4" type="ORF">TEK04_17020</name>
</gene>
<proteinExistence type="predicted"/>
<protein>
    <submittedName>
        <fullName evidence="4">HIRAN domain-containing protein</fullName>
    </submittedName>
</protein>
<keyword evidence="1" id="KW-0479">Metal-binding</keyword>
<sequence>MSVDDLAAVPRAVETTSRRLLVTEKDADGFYRPVGFLGATVDVTSVEYTFDYLRSAVERAGFRPFLGFVDTGRTYRSEGLFPLFAERIMDPRRPEHPVFLASLDLTDDATPLEVLARSGGQRAGDGIMLLPEPAVDASGRTHCHFLVHGIRYLADAEPLLTRLRVGDRLVLRSEPENNTNPRALVVVESSGQKLGYVPDALLDYAHSVRERALTVVRVNGPEVGVRLRLLVRLDGHLYGSEVPFSGPAWQTMTDDRS</sequence>
<name>A0ABU8DX61_9ACTN</name>
<evidence type="ECO:0000313" key="5">
    <source>
        <dbReference type="Proteomes" id="UP001361570"/>
    </source>
</evidence>
<dbReference type="SMART" id="SM00910">
    <property type="entry name" value="HIRAN"/>
    <property type="match status" value="1"/>
</dbReference>
<evidence type="ECO:0000313" key="4">
    <source>
        <dbReference type="EMBL" id="MEI4273425.1"/>
    </source>
</evidence>
<dbReference type="EMBL" id="JBAPLU010000020">
    <property type="protein sequence ID" value="MEI4273425.1"/>
    <property type="molecule type" value="Genomic_DNA"/>
</dbReference>
<dbReference type="RefSeq" id="WP_336405545.1">
    <property type="nucleotide sequence ID" value="NZ_JBAPLU010000020.1"/>
</dbReference>
<dbReference type="Gene3D" id="3.30.70.2330">
    <property type="match status" value="1"/>
</dbReference>
<evidence type="ECO:0000256" key="1">
    <source>
        <dbReference type="ARBA" id="ARBA00022723"/>
    </source>
</evidence>